<dbReference type="PANTHER" id="PTHR35908:SF1">
    <property type="entry name" value="CONSERVED PROTEIN"/>
    <property type="match status" value="1"/>
</dbReference>
<dbReference type="PANTHER" id="PTHR35908">
    <property type="entry name" value="HYPOTHETICAL FUSION PROTEIN"/>
    <property type="match status" value="1"/>
</dbReference>
<accession>A0A7W7I3M9</accession>
<dbReference type="Proteomes" id="UP000578112">
    <property type="component" value="Unassembled WGS sequence"/>
</dbReference>
<evidence type="ECO:0000313" key="3">
    <source>
        <dbReference type="Proteomes" id="UP000578112"/>
    </source>
</evidence>
<dbReference type="PROSITE" id="PS51819">
    <property type="entry name" value="VOC"/>
    <property type="match status" value="1"/>
</dbReference>
<reference evidence="2 3" key="1">
    <citation type="submission" date="2020-08" db="EMBL/GenBank/DDBJ databases">
        <title>Sequencing the genomes of 1000 actinobacteria strains.</title>
        <authorList>
            <person name="Klenk H.-P."/>
        </authorList>
    </citation>
    <scope>NUCLEOTIDE SEQUENCE [LARGE SCALE GENOMIC DNA]</scope>
    <source>
        <strain evidence="2 3">DSM 43149</strain>
    </source>
</reference>
<dbReference type="AlphaFoldDB" id="A0A7W7I3M9"/>
<proteinExistence type="predicted"/>
<dbReference type="CDD" id="cd06587">
    <property type="entry name" value="VOC"/>
    <property type="match status" value="1"/>
</dbReference>
<comment type="caution">
    <text evidence="2">The sequence shown here is derived from an EMBL/GenBank/DDBJ whole genome shotgun (WGS) entry which is preliminary data.</text>
</comment>
<dbReference type="EMBL" id="JACHNH010000001">
    <property type="protein sequence ID" value="MBB4765822.1"/>
    <property type="molecule type" value="Genomic_DNA"/>
</dbReference>
<organism evidence="2 3">
    <name type="scientific">Actinoplanes digitatis</name>
    <dbReference type="NCBI Taxonomy" id="1868"/>
    <lineage>
        <taxon>Bacteria</taxon>
        <taxon>Bacillati</taxon>
        <taxon>Actinomycetota</taxon>
        <taxon>Actinomycetes</taxon>
        <taxon>Micromonosporales</taxon>
        <taxon>Micromonosporaceae</taxon>
        <taxon>Actinoplanes</taxon>
    </lineage>
</organism>
<dbReference type="InterPro" id="IPR029068">
    <property type="entry name" value="Glyas_Bleomycin-R_OHBP_Dase"/>
</dbReference>
<dbReference type="SUPFAM" id="SSF54593">
    <property type="entry name" value="Glyoxalase/Bleomycin resistance protein/Dihydroxybiphenyl dioxygenase"/>
    <property type="match status" value="1"/>
</dbReference>
<dbReference type="RefSeq" id="WP_184996827.1">
    <property type="nucleotide sequence ID" value="NZ_BOMK01000021.1"/>
</dbReference>
<protein>
    <submittedName>
        <fullName evidence="2">Putative enzyme related to lactoylglutathione lyase</fullName>
    </submittedName>
</protein>
<keyword evidence="3" id="KW-1185">Reference proteome</keyword>
<evidence type="ECO:0000313" key="2">
    <source>
        <dbReference type="EMBL" id="MBB4765822.1"/>
    </source>
</evidence>
<name>A0A7W7I3M9_9ACTN</name>
<dbReference type="Pfam" id="PF18029">
    <property type="entry name" value="Glyoxalase_6"/>
    <property type="match status" value="1"/>
</dbReference>
<dbReference type="Gene3D" id="3.10.180.10">
    <property type="entry name" value="2,3-Dihydroxybiphenyl 1,2-Dioxygenase, domain 1"/>
    <property type="match status" value="1"/>
</dbReference>
<keyword evidence="2" id="KW-0456">Lyase</keyword>
<dbReference type="GO" id="GO:0016829">
    <property type="term" value="F:lyase activity"/>
    <property type="evidence" value="ECO:0007669"/>
    <property type="project" value="UniProtKB-KW"/>
</dbReference>
<dbReference type="InterPro" id="IPR037523">
    <property type="entry name" value="VOC_core"/>
</dbReference>
<dbReference type="InterPro" id="IPR041581">
    <property type="entry name" value="Glyoxalase_6"/>
</dbReference>
<sequence length="122" mass="13546">MQTFGRFAGVTIDCQDPQRLADFWSAVLGGRVTESLPGWRRVTVDDGTPVLTFQPVPEPKVGKTRLHLDVAVPDAGEAVDRIGALGGRWTSERHDYPEGTVLVMADPENNEFCIVQYYKRSI</sequence>
<evidence type="ECO:0000259" key="1">
    <source>
        <dbReference type="PROSITE" id="PS51819"/>
    </source>
</evidence>
<gene>
    <name evidence="2" type="ORF">BJ971_006378</name>
</gene>
<feature type="domain" description="VOC" evidence="1">
    <location>
        <begin position="6"/>
        <end position="117"/>
    </location>
</feature>